<keyword evidence="2 4" id="KW-0560">Oxidoreductase</keyword>
<dbReference type="InterPro" id="IPR016163">
    <property type="entry name" value="Ald_DH_C"/>
</dbReference>
<evidence type="ECO:0000256" key="5">
    <source>
        <dbReference type="PIRSR" id="PIRSR036492-1"/>
    </source>
</evidence>
<dbReference type="AlphaFoldDB" id="A0A2A4YZ08"/>
<evidence type="ECO:0000313" key="7">
    <source>
        <dbReference type="EMBL" id="PCI99547.1"/>
    </source>
</evidence>
<dbReference type="GO" id="GO:0006081">
    <property type="term" value="P:aldehyde metabolic process"/>
    <property type="evidence" value="ECO:0007669"/>
    <property type="project" value="InterPro"/>
</dbReference>
<evidence type="ECO:0000256" key="2">
    <source>
        <dbReference type="ARBA" id="ARBA00023002"/>
    </source>
</evidence>
<dbReference type="InterPro" id="IPR016161">
    <property type="entry name" value="Ald_DH/histidinol_DH"/>
</dbReference>
<dbReference type="InterPro" id="IPR016162">
    <property type="entry name" value="Ald_DH_N"/>
</dbReference>
<dbReference type="CDD" id="cd07133">
    <property type="entry name" value="ALDH_CALDH_CalB"/>
    <property type="match status" value="1"/>
</dbReference>
<gene>
    <name evidence="7" type="ORF">COB13_11580</name>
</gene>
<keyword evidence="3" id="KW-0520">NAD</keyword>
<dbReference type="FunFam" id="3.40.605.10:FF:000004">
    <property type="entry name" value="Aldehyde dehydrogenase"/>
    <property type="match status" value="1"/>
</dbReference>
<evidence type="ECO:0000259" key="6">
    <source>
        <dbReference type="Pfam" id="PF00171"/>
    </source>
</evidence>
<sequence>MEIFEKQKKAFAAHSAPTFAARMADLGKLYAGIKAHQDEIVEAISADFGHRSAFETRMAETSFILVDIKHTQKHLKSWMRRKRRKVALHFMPASNYVDYVPKGVVGILSPWNYPFQLSMAPLVAAIAAGNRVMIKPSEYTPKCNAVIKDILAEIFDEKQVAMVEGGADVAAEFSALAFDHLFFTGSGRVGKYVLQAAAKNLTPVTLELGGQSPAIVGADYSIKKAAKRIMVGKLLNAGQTCIAPDHVLVPQNKISEMVQALLIEGRKLYPSIMGNDEYSAIINDAQLERLCQLRDNAVRDGAVAHKLYNADDEGGKMMPVILDHVSPLMGVMREEIFGPILPVVGYESLDKVIEFVKGDDQPLAAYYFSHDRVELSRLSAEILCGNVTINDTLFHVAQNDLPFGGIGASGMGNYHGYDGFKTFSHAKGVFKQARINGAGMLNPPYSKLARRVIEWLG</sequence>
<accession>A0A2A4YZ08</accession>
<name>A0A2A4YZ08_9PROT</name>
<feature type="active site" evidence="5">
    <location>
        <position position="207"/>
    </location>
</feature>
<feature type="active site" evidence="5">
    <location>
        <position position="241"/>
    </location>
</feature>
<dbReference type="PANTHER" id="PTHR43570">
    <property type="entry name" value="ALDEHYDE DEHYDROGENASE"/>
    <property type="match status" value="1"/>
</dbReference>
<reference evidence="7" key="2">
    <citation type="journal article" date="2018" name="ISME J.">
        <title>A dynamic microbial community with high functional redundancy inhabits the cold, oxic subseafloor aquifer.</title>
        <authorList>
            <person name="Tully B.J."/>
            <person name="Wheat C.G."/>
            <person name="Glazer B.T."/>
            <person name="Huber J.A."/>
        </authorList>
    </citation>
    <scope>NUCLEOTIDE SEQUENCE</scope>
    <source>
        <strain evidence="7">NORP83</strain>
    </source>
</reference>
<dbReference type="PIRSF" id="PIRSF036492">
    <property type="entry name" value="ALDH"/>
    <property type="match status" value="1"/>
</dbReference>
<dbReference type="PROSITE" id="PS00070">
    <property type="entry name" value="ALDEHYDE_DEHYDR_CYS"/>
    <property type="match status" value="1"/>
</dbReference>
<dbReference type="EMBL" id="NVUS01000015">
    <property type="protein sequence ID" value="PCI99547.1"/>
    <property type="molecule type" value="Genomic_DNA"/>
</dbReference>
<dbReference type="GO" id="GO:0004029">
    <property type="term" value="F:aldehyde dehydrogenase (NAD+) activity"/>
    <property type="evidence" value="ECO:0007669"/>
    <property type="project" value="TreeGrafter"/>
</dbReference>
<dbReference type="InterPro" id="IPR012394">
    <property type="entry name" value="Aldehyde_DH_NAD(P)"/>
</dbReference>
<organism evidence="7">
    <name type="scientific">OCS116 cluster bacterium</name>
    <dbReference type="NCBI Taxonomy" id="2030921"/>
    <lineage>
        <taxon>Bacteria</taxon>
        <taxon>Pseudomonadati</taxon>
        <taxon>Pseudomonadota</taxon>
        <taxon>Alphaproteobacteria</taxon>
        <taxon>OCS116 cluster</taxon>
    </lineage>
</organism>
<reference key="1">
    <citation type="submission" date="2017-08" db="EMBL/GenBank/DDBJ databases">
        <title>A dynamic microbial community with high functional redundancy inhabits the cold, oxic subseafloor aquifer.</title>
        <authorList>
            <person name="Tully B.J."/>
            <person name="Wheat C.G."/>
            <person name="Glazer B.T."/>
            <person name="Huber J.A."/>
        </authorList>
    </citation>
    <scope>NUCLEOTIDE SEQUENCE [LARGE SCALE GENOMIC DNA]</scope>
</reference>
<dbReference type="Pfam" id="PF00171">
    <property type="entry name" value="Aldedh"/>
    <property type="match status" value="1"/>
</dbReference>
<dbReference type="GO" id="GO:0005737">
    <property type="term" value="C:cytoplasm"/>
    <property type="evidence" value="ECO:0007669"/>
    <property type="project" value="TreeGrafter"/>
</dbReference>
<comment type="similarity">
    <text evidence="1 4">Belongs to the aldehyde dehydrogenase family.</text>
</comment>
<feature type="domain" description="Aldehyde dehydrogenase" evidence="6">
    <location>
        <begin position="4"/>
        <end position="428"/>
    </location>
</feature>
<dbReference type="InterPro" id="IPR015590">
    <property type="entry name" value="Aldehyde_DH_dom"/>
</dbReference>
<evidence type="ECO:0000256" key="1">
    <source>
        <dbReference type="ARBA" id="ARBA00009986"/>
    </source>
</evidence>
<dbReference type="PANTHER" id="PTHR43570:SF20">
    <property type="entry name" value="ALDEHYDE DEHYDROGENASE ALDX-RELATED"/>
    <property type="match status" value="1"/>
</dbReference>
<evidence type="ECO:0000256" key="3">
    <source>
        <dbReference type="ARBA" id="ARBA00023027"/>
    </source>
</evidence>
<dbReference type="SUPFAM" id="SSF53720">
    <property type="entry name" value="ALDH-like"/>
    <property type="match status" value="1"/>
</dbReference>
<evidence type="ECO:0000256" key="4">
    <source>
        <dbReference type="PIRNR" id="PIRNR036492"/>
    </source>
</evidence>
<dbReference type="InterPro" id="IPR016160">
    <property type="entry name" value="Ald_DH_CS_CYS"/>
</dbReference>
<dbReference type="Gene3D" id="3.40.309.10">
    <property type="entry name" value="Aldehyde Dehydrogenase, Chain A, domain 2"/>
    <property type="match status" value="1"/>
</dbReference>
<protein>
    <recommendedName>
        <fullName evidence="4">Aldehyde dehydrogenase</fullName>
    </recommendedName>
</protein>
<comment type="caution">
    <text evidence="7">The sequence shown here is derived from an EMBL/GenBank/DDBJ whole genome shotgun (WGS) entry which is preliminary data.</text>
</comment>
<proteinExistence type="inferred from homology"/>
<dbReference type="Gene3D" id="3.40.605.10">
    <property type="entry name" value="Aldehyde Dehydrogenase, Chain A, domain 1"/>
    <property type="match status" value="1"/>
</dbReference>